<evidence type="ECO:0000256" key="1">
    <source>
        <dbReference type="SAM" id="Phobius"/>
    </source>
</evidence>
<feature type="transmembrane region" description="Helical" evidence="1">
    <location>
        <begin position="49"/>
        <end position="66"/>
    </location>
</feature>
<organism evidence="2">
    <name type="scientific">Amphimedon queenslandica</name>
    <name type="common">Sponge</name>
    <dbReference type="NCBI Taxonomy" id="400682"/>
    <lineage>
        <taxon>Eukaryota</taxon>
        <taxon>Metazoa</taxon>
        <taxon>Porifera</taxon>
        <taxon>Demospongiae</taxon>
        <taxon>Heteroscleromorpha</taxon>
        <taxon>Haplosclerida</taxon>
        <taxon>Niphatidae</taxon>
        <taxon>Amphimedon</taxon>
    </lineage>
</organism>
<evidence type="ECO:0000313" key="2">
    <source>
        <dbReference type="EnsemblMetazoa" id="Aqu2.1.24898_001"/>
    </source>
</evidence>
<accession>A0A1X7UB56</accession>
<keyword evidence="1" id="KW-0472">Membrane</keyword>
<feature type="transmembrane region" description="Helical" evidence="1">
    <location>
        <begin position="12"/>
        <end position="37"/>
    </location>
</feature>
<dbReference type="AlphaFoldDB" id="A0A1X7UB56"/>
<proteinExistence type="predicted"/>
<name>A0A1X7UB56_AMPQE</name>
<keyword evidence="1" id="KW-0812">Transmembrane</keyword>
<protein>
    <submittedName>
        <fullName evidence="2">Uncharacterized protein</fullName>
    </submittedName>
</protein>
<reference evidence="2" key="1">
    <citation type="submission" date="2017-05" db="UniProtKB">
        <authorList>
            <consortium name="EnsemblMetazoa"/>
        </authorList>
    </citation>
    <scope>IDENTIFICATION</scope>
</reference>
<keyword evidence="1" id="KW-1133">Transmembrane helix</keyword>
<dbReference type="EnsemblMetazoa" id="Aqu2.1.24898_001">
    <property type="protein sequence ID" value="Aqu2.1.24898_001"/>
    <property type="gene ID" value="Aqu2.1.24898"/>
</dbReference>
<dbReference type="InParanoid" id="A0A1X7UB56"/>
<sequence length="85" mass="9568">MRLPNKLVIKSSFVVVGVVKAIKIKMVFSSAAAMAFVKNTIHHMKPIKGLCLGFLITWYLIYKIPITEEAKAKSKYLHPDLGDKH</sequence>